<dbReference type="Pfam" id="PF02538">
    <property type="entry name" value="Hydantoinase_B"/>
    <property type="match status" value="2"/>
</dbReference>
<evidence type="ECO:0000259" key="1">
    <source>
        <dbReference type="Pfam" id="PF02538"/>
    </source>
</evidence>
<feature type="domain" description="Hydantoinase B/oxoprolinase" evidence="1">
    <location>
        <begin position="373"/>
        <end position="477"/>
    </location>
</feature>
<gene>
    <name evidence="3" type="ORF">R1sor_012572</name>
</gene>
<dbReference type="PANTHER" id="PTHR11365:SF2">
    <property type="entry name" value="5-OXOPROLINASE"/>
    <property type="match status" value="1"/>
</dbReference>
<sequence length="559" mass="62168">MKWSARKLAPGIHTFHGCKEVKLLNEEGGGFSVNCLSCKWKAHFIKNWKGEKSTEEYLSGRQFRFCIDRGGTFTDVYAEVAGEPGWRFIKLLSVDPANYDDAPREGIRRILEEVTGEKIPRSQKLPTDKYIGLDTNGCVLLSPKLFKNYHCRVGTTVATNALLERKGERTALCVTKGFRDLLRIGNQARPKIFDLTVAVPSTLKGQLVGDCQTVERGKPKIQGLFEKGIHSLAVVFLHSYTFPDHEQGVERIAKELGLKQVSISSALIPMVRAVPRGLTATVDAYLTPVIKDYLNGSVVSPVQRRMEFGRFWRRRPWMSKERTTFDGKERVVPGTRRVEDNLSDLQAQVPPHEMVFLQTFKRAIIYSSFYLSQVYSNWNAPEAVTAAAIIYCLRCSVDVDIPLNQGCLAPVTINIPKGCFLSPSDKVAVVGGYMLTSQRVTDVLLSAFKACACSQGCMNNLTFGDKSFGYYETIGGRRGMVILHTFELREGSGGAGKFKGGDWDYPRTLSSENHLLSTQVSILSERRVHAPRGLEGGQDGARGQNLLFRADGRCLYLGG</sequence>
<evidence type="ECO:0000259" key="2">
    <source>
        <dbReference type="Pfam" id="PF05378"/>
    </source>
</evidence>
<dbReference type="AlphaFoldDB" id="A0ABD3I4W0"/>
<comment type="caution">
    <text evidence="3">The sequence shown here is derived from an EMBL/GenBank/DDBJ whole genome shotgun (WGS) entry which is preliminary data.</text>
</comment>
<name>A0ABD3I4W0_9MARC</name>
<dbReference type="Pfam" id="PF05378">
    <property type="entry name" value="Hydant_A_N"/>
    <property type="match status" value="1"/>
</dbReference>
<evidence type="ECO:0000313" key="4">
    <source>
        <dbReference type="Proteomes" id="UP001633002"/>
    </source>
</evidence>
<keyword evidence="4" id="KW-1185">Reference proteome</keyword>
<feature type="domain" description="Hydantoinase B/oxoprolinase" evidence="1">
    <location>
        <begin position="481"/>
        <end position="545"/>
    </location>
</feature>
<dbReference type="EMBL" id="JBJQOH010000002">
    <property type="protein sequence ID" value="KAL3698496.1"/>
    <property type="molecule type" value="Genomic_DNA"/>
</dbReference>
<reference evidence="3 4" key="1">
    <citation type="submission" date="2024-09" db="EMBL/GenBank/DDBJ databases">
        <title>Chromosome-scale assembly of Riccia sorocarpa.</title>
        <authorList>
            <person name="Paukszto L."/>
        </authorList>
    </citation>
    <scope>NUCLEOTIDE SEQUENCE [LARGE SCALE GENOMIC DNA]</scope>
    <source>
        <strain evidence="3">LP-2024</strain>
        <tissue evidence="3">Aerial parts of the thallus</tissue>
    </source>
</reference>
<evidence type="ECO:0000313" key="3">
    <source>
        <dbReference type="EMBL" id="KAL3698496.1"/>
    </source>
</evidence>
<organism evidence="3 4">
    <name type="scientific">Riccia sorocarpa</name>
    <dbReference type="NCBI Taxonomy" id="122646"/>
    <lineage>
        <taxon>Eukaryota</taxon>
        <taxon>Viridiplantae</taxon>
        <taxon>Streptophyta</taxon>
        <taxon>Embryophyta</taxon>
        <taxon>Marchantiophyta</taxon>
        <taxon>Marchantiopsida</taxon>
        <taxon>Marchantiidae</taxon>
        <taxon>Marchantiales</taxon>
        <taxon>Ricciaceae</taxon>
        <taxon>Riccia</taxon>
    </lineage>
</organism>
<accession>A0ABD3I4W0</accession>
<dbReference type="InterPro" id="IPR003692">
    <property type="entry name" value="Hydantoinase_B"/>
</dbReference>
<dbReference type="InterPro" id="IPR045079">
    <property type="entry name" value="Oxoprolinase-like"/>
</dbReference>
<evidence type="ECO:0008006" key="5">
    <source>
        <dbReference type="Google" id="ProtNLM"/>
    </source>
</evidence>
<dbReference type="Proteomes" id="UP001633002">
    <property type="component" value="Unassembled WGS sequence"/>
</dbReference>
<proteinExistence type="predicted"/>
<dbReference type="InterPro" id="IPR008040">
    <property type="entry name" value="Hydant_A_N"/>
</dbReference>
<dbReference type="PANTHER" id="PTHR11365">
    <property type="entry name" value="5-OXOPROLINASE RELATED"/>
    <property type="match status" value="1"/>
</dbReference>
<protein>
    <recommendedName>
        <fullName evidence="5">5-oxoprolinase</fullName>
    </recommendedName>
</protein>
<feature type="domain" description="Hydantoinase/oxoprolinase N-terminal" evidence="2">
    <location>
        <begin position="64"/>
        <end position="256"/>
    </location>
</feature>